<feature type="transmembrane region" description="Helical" evidence="5">
    <location>
        <begin position="794"/>
        <end position="816"/>
    </location>
</feature>
<comment type="subcellular location">
    <subcellularLocation>
        <location evidence="1">Membrane</location>
        <topology evidence="1">Multi-pass membrane protein</topology>
    </subcellularLocation>
</comment>
<dbReference type="Proteomes" id="UP000435112">
    <property type="component" value="Unassembled WGS sequence"/>
</dbReference>
<feature type="transmembrane region" description="Helical" evidence="5">
    <location>
        <begin position="570"/>
        <end position="587"/>
    </location>
</feature>
<dbReference type="PANTHER" id="PTHR22911">
    <property type="entry name" value="ACYL-MALONYL CONDENSING ENZYME-RELATED"/>
    <property type="match status" value="1"/>
</dbReference>
<dbReference type="SUPFAM" id="SSF103481">
    <property type="entry name" value="Multidrug resistance efflux transporter EmrE"/>
    <property type="match status" value="4"/>
</dbReference>
<gene>
    <name evidence="7" type="ORF">PR002_g22486</name>
</gene>
<feature type="transmembrane region" description="Helical" evidence="5">
    <location>
        <begin position="711"/>
        <end position="730"/>
    </location>
</feature>
<feature type="transmembrane region" description="Helical" evidence="5">
    <location>
        <begin position="676"/>
        <end position="699"/>
    </location>
</feature>
<feature type="domain" description="EamA" evidence="6">
    <location>
        <begin position="678"/>
        <end position="810"/>
    </location>
</feature>
<feature type="transmembrane region" description="Helical" evidence="5">
    <location>
        <begin position="599"/>
        <end position="616"/>
    </location>
</feature>
<proteinExistence type="predicted"/>
<dbReference type="PANTHER" id="PTHR22911:SF6">
    <property type="entry name" value="SOLUTE CARRIER FAMILY 35 MEMBER G1"/>
    <property type="match status" value="1"/>
</dbReference>
<feature type="transmembrane region" description="Helical" evidence="5">
    <location>
        <begin position="542"/>
        <end position="561"/>
    </location>
</feature>
<accession>A0A6A3J0B4</accession>
<evidence type="ECO:0000256" key="1">
    <source>
        <dbReference type="ARBA" id="ARBA00004141"/>
    </source>
</evidence>
<organism evidence="7 8">
    <name type="scientific">Phytophthora rubi</name>
    <dbReference type="NCBI Taxonomy" id="129364"/>
    <lineage>
        <taxon>Eukaryota</taxon>
        <taxon>Sar</taxon>
        <taxon>Stramenopiles</taxon>
        <taxon>Oomycota</taxon>
        <taxon>Peronosporomycetes</taxon>
        <taxon>Peronosporales</taxon>
        <taxon>Peronosporaceae</taxon>
        <taxon>Phytophthora</taxon>
    </lineage>
</organism>
<dbReference type="AlphaFoldDB" id="A0A6A3J0B4"/>
<dbReference type="InterPro" id="IPR000620">
    <property type="entry name" value="EamA_dom"/>
</dbReference>
<dbReference type="OrthoDB" id="306876at2759"/>
<feature type="transmembrane region" description="Helical" evidence="5">
    <location>
        <begin position="883"/>
        <end position="903"/>
    </location>
</feature>
<feature type="transmembrane region" description="Helical" evidence="5">
    <location>
        <begin position="363"/>
        <end position="382"/>
    </location>
</feature>
<evidence type="ECO:0000259" key="6">
    <source>
        <dbReference type="Pfam" id="PF00892"/>
    </source>
</evidence>
<feature type="transmembrane region" description="Helical" evidence="5">
    <location>
        <begin position="418"/>
        <end position="439"/>
    </location>
</feature>
<protein>
    <recommendedName>
        <fullName evidence="6">EamA domain-containing protein</fullName>
    </recommendedName>
</protein>
<evidence type="ECO:0000313" key="7">
    <source>
        <dbReference type="EMBL" id="KAE8985975.1"/>
    </source>
</evidence>
<dbReference type="Pfam" id="PF00892">
    <property type="entry name" value="EamA"/>
    <property type="match status" value="4"/>
</dbReference>
<sequence>MDDRTLLAERIVGNIREVILQTRRLFDIAELRRQLEGQQHIDGDAFPGRFAISNAYNEDVDGFATTSPQMLHALISPFVIVVAESLALVVLVLVGKSVYYRHLLLLQEREAVNAVAVIDFDTIDQHLDDPAPDQPSSSAPLLTRRRAKLYHRMPLEELLRTPARANSLVRCCFDIDVVEDDGLLYMRPHVYYDFGVVVSDAGFLRTRRGFSNVIHRRLDVERFFAPTDGSASVSPSPLKRQRVDEASRAKFALNSNDTSVEINAQTQEHGEPTGELVAQVIRQHATYRYLRELSEFKMSIVDPKQENESAPLLPTTTNKVEAEPSHHALLGIGCVAVASVCFSFMSTFIKYMTFTFSSMEATFWRSIGVLVCNYVVVKLSGISLDVPQEYRKILLYRCIAGFSCMGFAFYAMSQMVLADASVLVLTSPVMTFFFSALFLHEKIDPVSLLCAIGAFGGLICVVRPGLIFGYDHPTAATDGSWIGVLSGLLGALSQVFVFLTMRQLKGLNVIVIVHYFALASVILTLLWLALIQQSFYIPSTFLLWRAIVGTGIFTFGGQMFLTRGFQLEKAGVASVMRYLDVVFVFIWDSTILGEHINHWSIVGAVIILTCAVVIALRKIQTTEMGEPYDEVCSSLAKKPLTPQTMSIGQEKSPSEAAPLLPTTAATKVEAGSSPHALLGIGCVTLASLCFGSMAVVIKYMTFTFSAMEATFWRSVGVLVCNSIVVMFSGTKLYVPPEYRRMLVYRCLTGFISMGFSFYAMSQMVLADASSLIFISPVLTMFFGAIFLHERIETVSLICALASFGGLVCVVRPGFLFGYDHPTASTDGSWIGVCSALLGALSRAFVFLSVRQLRGLNAIVIVHYFAVASVIMSGLWLALVEQSFYIPSTFVLWRAVIATGVFAFGGQMSLTIGFQVEKAGVAAVLRYMQVVFVFILDSNVLGEHINHWSVIGAMIILICAVVIAVRKIHSTIQS</sequence>
<feature type="domain" description="EamA" evidence="6">
    <location>
        <begin position="482"/>
        <end position="614"/>
    </location>
</feature>
<feature type="domain" description="EamA" evidence="6">
    <location>
        <begin position="830"/>
        <end position="962"/>
    </location>
</feature>
<feature type="transmembrane region" description="Helical" evidence="5">
    <location>
        <begin position="506"/>
        <end position="530"/>
    </location>
</feature>
<evidence type="ECO:0000256" key="2">
    <source>
        <dbReference type="ARBA" id="ARBA00022692"/>
    </source>
</evidence>
<feature type="transmembrane region" description="Helical" evidence="5">
    <location>
        <begin position="742"/>
        <end position="760"/>
    </location>
</feature>
<feature type="transmembrane region" description="Helical" evidence="5">
    <location>
        <begin position="947"/>
        <end position="964"/>
    </location>
</feature>
<dbReference type="GO" id="GO:0016020">
    <property type="term" value="C:membrane"/>
    <property type="evidence" value="ECO:0007669"/>
    <property type="project" value="UniProtKB-SubCell"/>
</dbReference>
<keyword evidence="2 5" id="KW-0812">Transmembrane</keyword>
<dbReference type="InterPro" id="IPR037185">
    <property type="entry name" value="EmrE-like"/>
</dbReference>
<evidence type="ECO:0000313" key="8">
    <source>
        <dbReference type="Proteomes" id="UP000435112"/>
    </source>
</evidence>
<feature type="transmembrane region" description="Helical" evidence="5">
    <location>
        <begin position="915"/>
        <end position="935"/>
    </location>
</feature>
<feature type="transmembrane region" description="Helical" evidence="5">
    <location>
        <begin position="328"/>
        <end position="351"/>
    </location>
</feature>
<keyword evidence="3 5" id="KW-1133">Transmembrane helix</keyword>
<keyword evidence="4 5" id="KW-0472">Membrane</keyword>
<feature type="transmembrane region" description="Helical" evidence="5">
    <location>
        <begin position="394"/>
        <end position="412"/>
    </location>
</feature>
<comment type="caution">
    <text evidence="7">The sequence shown here is derived from an EMBL/GenBank/DDBJ whole genome shotgun (WGS) entry which is preliminary data.</text>
</comment>
<feature type="transmembrane region" description="Helical" evidence="5">
    <location>
        <begin position="854"/>
        <end position="877"/>
    </location>
</feature>
<feature type="transmembrane region" description="Helical" evidence="5">
    <location>
        <begin position="766"/>
        <end position="787"/>
    </location>
</feature>
<name>A0A6A3J0B4_9STRA</name>
<feature type="transmembrane region" description="Helical" evidence="5">
    <location>
        <begin position="480"/>
        <end position="499"/>
    </location>
</feature>
<feature type="transmembrane region" description="Helical" evidence="5">
    <location>
        <begin position="70"/>
        <end position="94"/>
    </location>
</feature>
<feature type="transmembrane region" description="Helical" evidence="5">
    <location>
        <begin position="446"/>
        <end position="468"/>
    </location>
</feature>
<feature type="domain" description="EamA" evidence="6">
    <location>
        <begin position="330"/>
        <end position="462"/>
    </location>
</feature>
<evidence type="ECO:0000256" key="4">
    <source>
        <dbReference type="ARBA" id="ARBA00023136"/>
    </source>
</evidence>
<evidence type="ECO:0000256" key="3">
    <source>
        <dbReference type="ARBA" id="ARBA00022989"/>
    </source>
</evidence>
<dbReference type="EMBL" id="QXFU01002420">
    <property type="protein sequence ID" value="KAE8985975.1"/>
    <property type="molecule type" value="Genomic_DNA"/>
</dbReference>
<reference evidence="7 8" key="1">
    <citation type="submission" date="2018-09" db="EMBL/GenBank/DDBJ databases">
        <title>Genomic investigation of the strawberry pathogen Phytophthora fragariae indicates pathogenicity is determined by transcriptional variation in three key races.</title>
        <authorList>
            <person name="Adams T.M."/>
            <person name="Armitage A.D."/>
            <person name="Sobczyk M.K."/>
            <person name="Bates H.J."/>
            <person name="Dunwell J.M."/>
            <person name="Nellist C.F."/>
            <person name="Harrison R.J."/>
        </authorList>
    </citation>
    <scope>NUCLEOTIDE SEQUENCE [LARGE SCALE GENOMIC DNA]</scope>
    <source>
        <strain evidence="7 8">SCRP324</strain>
    </source>
</reference>
<feature type="transmembrane region" description="Helical" evidence="5">
    <location>
        <begin position="828"/>
        <end position="847"/>
    </location>
</feature>
<evidence type="ECO:0000256" key="5">
    <source>
        <dbReference type="SAM" id="Phobius"/>
    </source>
</evidence>